<sequence>MKQRNQRYLTLTAVLLAMLLLIVACGNKEKSGSSEAEPTKQEQAASEESQDATFTFKDTNGEQTLPQKPENIASTVTYLTDHLIALGMTPKATVKSQNEDFPLYLKPFLNDVAIIGDQGKVSAEKMLSLGPDLIVTDTNSKEQYENYAKIAPTAMLENGYVAPDWQTAFRATAAAFGLNEKAEEVINTYETHKAEAIQKVHAKAEGKTLMVLRIRNDIRYYGDMDYKWLYDDFGFSRPAVFPVTSAESRYEVLSNEKLPEIDPDYIILINDNEEIYNNLQTLGIWKNMKAVKDNQVFQVASDSWFGGYGPHAATSMLDDLNRLFGE</sequence>
<dbReference type="PROSITE" id="PS50983">
    <property type="entry name" value="FE_B12_PBP"/>
    <property type="match status" value="1"/>
</dbReference>
<comment type="caution">
    <text evidence="7">The sequence shown here is derived from an EMBL/GenBank/DDBJ whole genome shotgun (WGS) entry which is preliminary data.</text>
</comment>
<feature type="compositionally biased region" description="Polar residues" evidence="5">
    <location>
        <begin position="41"/>
        <end position="51"/>
    </location>
</feature>
<dbReference type="PANTHER" id="PTHR30532">
    <property type="entry name" value="IRON III DICITRATE-BINDING PERIPLASMIC PROTEIN"/>
    <property type="match status" value="1"/>
</dbReference>
<dbReference type="PROSITE" id="PS51257">
    <property type="entry name" value="PROKAR_LIPOPROTEIN"/>
    <property type="match status" value="1"/>
</dbReference>
<comment type="similarity">
    <text evidence="2">Belongs to the bacterial solute-binding protein 8 family.</text>
</comment>
<evidence type="ECO:0000313" key="8">
    <source>
        <dbReference type="Proteomes" id="UP000250642"/>
    </source>
</evidence>
<organism evidence="7 8">
    <name type="scientific">Paenibacillus taichungensis</name>
    <dbReference type="NCBI Taxonomy" id="484184"/>
    <lineage>
        <taxon>Bacteria</taxon>
        <taxon>Bacillati</taxon>
        <taxon>Bacillota</taxon>
        <taxon>Bacilli</taxon>
        <taxon>Bacillales</taxon>
        <taxon>Paenibacillaceae</taxon>
        <taxon>Paenibacillus</taxon>
    </lineage>
</organism>
<accession>A0A329QW83</accession>
<evidence type="ECO:0000256" key="1">
    <source>
        <dbReference type="ARBA" id="ARBA00004196"/>
    </source>
</evidence>
<dbReference type="RefSeq" id="WP_113053463.1">
    <property type="nucleotide sequence ID" value="NZ_QEVW01000008.1"/>
</dbReference>
<evidence type="ECO:0000256" key="4">
    <source>
        <dbReference type="ARBA" id="ARBA00022729"/>
    </source>
</evidence>
<keyword evidence="3" id="KW-0813">Transport</keyword>
<evidence type="ECO:0000256" key="5">
    <source>
        <dbReference type="SAM" id="MobiDB-lite"/>
    </source>
</evidence>
<dbReference type="PANTHER" id="PTHR30532:SF1">
    <property type="entry name" value="IRON(3+)-HYDROXAMATE-BINDING PROTEIN FHUD"/>
    <property type="match status" value="1"/>
</dbReference>
<feature type="compositionally biased region" description="Basic and acidic residues" evidence="5">
    <location>
        <begin position="30"/>
        <end position="40"/>
    </location>
</feature>
<evidence type="ECO:0000256" key="2">
    <source>
        <dbReference type="ARBA" id="ARBA00008814"/>
    </source>
</evidence>
<keyword evidence="4" id="KW-0732">Signal</keyword>
<evidence type="ECO:0000259" key="6">
    <source>
        <dbReference type="PROSITE" id="PS50983"/>
    </source>
</evidence>
<dbReference type="Pfam" id="PF01497">
    <property type="entry name" value="Peripla_BP_2"/>
    <property type="match status" value="1"/>
</dbReference>
<dbReference type="GO" id="GO:0030288">
    <property type="term" value="C:outer membrane-bounded periplasmic space"/>
    <property type="evidence" value="ECO:0007669"/>
    <property type="project" value="TreeGrafter"/>
</dbReference>
<dbReference type="Gene3D" id="3.40.50.1980">
    <property type="entry name" value="Nitrogenase molybdenum iron protein domain"/>
    <property type="match status" value="2"/>
</dbReference>
<evidence type="ECO:0000256" key="3">
    <source>
        <dbReference type="ARBA" id="ARBA00022448"/>
    </source>
</evidence>
<dbReference type="SUPFAM" id="SSF53807">
    <property type="entry name" value="Helical backbone' metal receptor"/>
    <property type="match status" value="1"/>
</dbReference>
<evidence type="ECO:0000313" key="7">
    <source>
        <dbReference type="EMBL" id="RAW14978.1"/>
    </source>
</evidence>
<dbReference type="InterPro" id="IPR002491">
    <property type="entry name" value="ABC_transptr_periplasmic_BD"/>
</dbReference>
<comment type="subcellular location">
    <subcellularLocation>
        <location evidence="1">Cell envelope</location>
    </subcellularLocation>
</comment>
<protein>
    <recommendedName>
        <fullName evidence="6">Fe/B12 periplasmic-binding domain-containing protein</fullName>
    </recommendedName>
</protein>
<name>A0A329QW83_9BACL</name>
<dbReference type="AlphaFoldDB" id="A0A329QW83"/>
<dbReference type="EMBL" id="QEVW01000008">
    <property type="protein sequence ID" value="RAW14978.1"/>
    <property type="molecule type" value="Genomic_DNA"/>
</dbReference>
<dbReference type="GO" id="GO:1901678">
    <property type="term" value="P:iron coordination entity transport"/>
    <property type="evidence" value="ECO:0007669"/>
    <property type="project" value="UniProtKB-ARBA"/>
</dbReference>
<dbReference type="Proteomes" id="UP000250642">
    <property type="component" value="Unassembled WGS sequence"/>
</dbReference>
<feature type="region of interest" description="Disordered" evidence="5">
    <location>
        <begin position="30"/>
        <end position="51"/>
    </location>
</feature>
<feature type="domain" description="Fe/B12 periplasmic-binding" evidence="6">
    <location>
        <begin position="71"/>
        <end position="326"/>
    </location>
</feature>
<dbReference type="InterPro" id="IPR051313">
    <property type="entry name" value="Bact_iron-sidero_bind"/>
</dbReference>
<reference evidence="7 8" key="1">
    <citation type="submission" date="2018-04" db="EMBL/GenBank/DDBJ databases">
        <title>Paenibacillus taichungensis Genome sequencing and assembly.</title>
        <authorList>
            <person name="Xu J."/>
            <person name="Rensing C."/>
            <person name="Mazhar H.S."/>
        </authorList>
    </citation>
    <scope>NUCLEOTIDE SEQUENCE [LARGE SCALE GENOMIC DNA]</scope>
    <source>
        <strain evidence="7 8">NC1</strain>
    </source>
</reference>
<gene>
    <name evidence="7" type="ORF">DC345_13055</name>
</gene>
<proteinExistence type="inferred from homology"/>